<evidence type="ECO:0000256" key="3">
    <source>
        <dbReference type="SAM" id="MobiDB-lite"/>
    </source>
</evidence>
<evidence type="ECO:0000313" key="5">
    <source>
        <dbReference type="EMBL" id="GMI22104.1"/>
    </source>
</evidence>
<dbReference type="Gene3D" id="3.30.420.40">
    <property type="match status" value="2"/>
</dbReference>
<keyword evidence="4" id="KW-0472">Membrane</keyword>
<evidence type="ECO:0000256" key="1">
    <source>
        <dbReference type="ARBA" id="ARBA00022741"/>
    </source>
</evidence>
<organism evidence="5 6">
    <name type="scientific">Tetraparma gracilis</name>
    <dbReference type="NCBI Taxonomy" id="2962635"/>
    <lineage>
        <taxon>Eukaryota</taxon>
        <taxon>Sar</taxon>
        <taxon>Stramenopiles</taxon>
        <taxon>Ochrophyta</taxon>
        <taxon>Bolidophyceae</taxon>
        <taxon>Parmales</taxon>
        <taxon>Triparmaceae</taxon>
        <taxon>Tetraparma</taxon>
    </lineage>
</organism>
<reference evidence="5 6" key="1">
    <citation type="journal article" date="2023" name="Commun. Biol.">
        <title>Genome analysis of Parmales, the sister group of diatoms, reveals the evolutionary specialization of diatoms from phago-mixotrophs to photoautotrophs.</title>
        <authorList>
            <person name="Ban H."/>
            <person name="Sato S."/>
            <person name="Yoshikawa S."/>
            <person name="Yamada K."/>
            <person name="Nakamura Y."/>
            <person name="Ichinomiya M."/>
            <person name="Sato N."/>
            <person name="Blanc-Mathieu R."/>
            <person name="Endo H."/>
            <person name="Kuwata A."/>
            <person name="Ogata H."/>
        </authorList>
    </citation>
    <scope>NUCLEOTIDE SEQUENCE [LARGE SCALE GENOMIC DNA]</scope>
</reference>
<dbReference type="Pfam" id="PF00012">
    <property type="entry name" value="HSP70"/>
    <property type="match status" value="1"/>
</dbReference>
<feature type="transmembrane region" description="Helical" evidence="4">
    <location>
        <begin position="58"/>
        <end position="75"/>
    </location>
</feature>
<dbReference type="InterPro" id="IPR043129">
    <property type="entry name" value="ATPase_NBD"/>
</dbReference>
<protein>
    <submittedName>
        <fullName evidence="5">Uncharacterized protein</fullName>
    </submittedName>
</protein>
<dbReference type="SUPFAM" id="SSF53067">
    <property type="entry name" value="Actin-like ATPase domain"/>
    <property type="match status" value="1"/>
</dbReference>
<proteinExistence type="predicted"/>
<gene>
    <name evidence="5" type="ORF">TeGR_g3177</name>
</gene>
<keyword evidence="4" id="KW-0812">Transmembrane</keyword>
<dbReference type="EMBL" id="BRYB01002584">
    <property type="protein sequence ID" value="GMI22104.1"/>
    <property type="molecule type" value="Genomic_DNA"/>
</dbReference>
<keyword evidence="1" id="KW-0547">Nucleotide-binding</keyword>
<keyword evidence="4" id="KW-1133">Transmembrane helix</keyword>
<sequence length="314" mass="33345">MLPARFARRLNGSGRLSSPLHLLAYDDSSSRTSPSPSSPSPPSLPPRRAYHATARREILPFIAVGAVGFVGYYSYRAVQRMSAEREEYEEYLVKFGHVDDAAEPAVKVLGVDFGTSSLRCAISSPKGPEIVEDREGGRSTPSYIYHEDGASENGAGEEAEGGAVVGRMAQQKLYAGPQAVQSPWKMLSADPSEASSRAAGLVLRDVIVNAIDKKAAGSIGAVEGVLCYDPSFTPEQREALVSAASIAGLIDPYVVAGPVGAVIAAEHFKIITPEEKEKPVIVCDFGHSVASFSVVKDNKLHVRPSTCAAEHMCG</sequence>
<feature type="compositionally biased region" description="Pro residues" evidence="3">
    <location>
        <begin position="36"/>
        <end position="45"/>
    </location>
</feature>
<dbReference type="Proteomes" id="UP001165060">
    <property type="component" value="Unassembled WGS sequence"/>
</dbReference>
<comment type="caution">
    <text evidence="5">The sequence shown here is derived from an EMBL/GenBank/DDBJ whole genome shotgun (WGS) entry which is preliminary data.</text>
</comment>
<accession>A0ABQ6M9B6</accession>
<keyword evidence="2" id="KW-0067">ATP-binding</keyword>
<feature type="region of interest" description="Disordered" evidence="3">
    <location>
        <begin position="26"/>
        <end position="48"/>
    </location>
</feature>
<evidence type="ECO:0000256" key="2">
    <source>
        <dbReference type="ARBA" id="ARBA00022840"/>
    </source>
</evidence>
<keyword evidence="6" id="KW-1185">Reference proteome</keyword>
<name>A0ABQ6M9B6_9STRA</name>
<dbReference type="InterPro" id="IPR013126">
    <property type="entry name" value="Hsp_70_fam"/>
</dbReference>
<evidence type="ECO:0000313" key="6">
    <source>
        <dbReference type="Proteomes" id="UP001165060"/>
    </source>
</evidence>
<evidence type="ECO:0000256" key="4">
    <source>
        <dbReference type="SAM" id="Phobius"/>
    </source>
</evidence>